<dbReference type="RefSeq" id="WP_265263759.1">
    <property type="nucleotide sequence ID" value="NZ_JAIHOM010000026.1"/>
</dbReference>
<dbReference type="EMBL" id="JAIHOM010000026">
    <property type="protein sequence ID" value="MCW6036026.1"/>
    <property type="molecule type" value="Genomic_DNA"/>
</dbReference>
<evidence type="ECO:0000313" key="2">
    <source>
        <dbReference type="EMBL" id="MCW6036026.1"/>
    </source>
</evidence>
<protein>
    <submittedName>
        <fullName evidence="2">Uncharacterized protein</fullName>
    </submittedName>
</protein>
<gene>
    <name evidence="2" type="ORF">K4A83_07035</name>
</gene>
<evidence type="ECO:0000256" key="1">
    <source>
        <dbReference type="SAM" id="MobiDB-lite"/>
    </source>
</evidence>
<reference evidence="2 3" key="1">
    <citation type="submission" date="2021-08" db="EMBL/GenBank/DDBJ databases">
        <title>Draft genome sequence of Spirulina subsalsa with high tolerance to salinity and hype-accumulation of phycocyanin.</title>
        <authorList>
            <person name="Pei H."/>
            <person name="Jiang L."/>
        </authorList>
    </citation>
    <scope>NUCLEOTIDE SEQUENCE [LARGE SCALE GENOMIC DNA]</scope>
    <source>
        <strain evidence="2 3">FACHB-351</strain>
    </source>
</reference>
<accession>A0ABT3L3E1</accession>
<feature type="region of interest" description="Disordered" evidence="1">
    <location>
        <begin position="1"/>
        <end position="23"/>
    </location>
</feature>
<organism evidence="2 3">
    <name type="scientific">Spirulina subsalsa FACHB-351</name>
    <dbReference type="NCBI Taxonomy" id="234711"/>
    <lineage>
        <taxon>Bacteria</taxon>
        <taxon>Bacillati</taxon>
        <taxon>Cyanobacteriota</taxon>
        <taxon>Cyanophyceae</taxon>
        <taxon>Spirulinales</taxon>
        <taxon>Spirulinaceae</taxon>
        <taxon>Spirulina</taxon>
    </lineage>
</organism>
<dbReference type="Proteomes" id="UP001526426">
    <property type="component" value="Unassembled WGS sequence"/>
</dbReference>
<keyword evidence="3" id="KW-1185">Reference proteome</keyword>
<comment type="caution">
    <text evidence="2">The sequence shown here is derived from an EMBL/GenBank/DDBJ whole genome shotgun (WGS) entry which is preliminary data.</text>
</comment>
<sequence length="51" mass="5776">MLITIKSGNRLKPASRPNSPLKTEGLRASRAIFVKGDNIQENQWLRKKNQA</sequence>
<proteinExistence type="predicted"/>
<name>A0ABT3L3E1_9CYAN</name>
<evidence type="ECO:0000313" key="3">
    <source>
        <dbReference type="Proteomes" id="UP001526426"/>
    </source>
</evidence>